<dbReference type="CDD" id="cd05286">
    <property type="entry name" value="QOR2"/>
    <property type="match status" value="1"/>
</dbReference>
<dbReference type="SUPFAM" id="SSF50129">
    <property type="entry name" value="GroES-like"/>
    <property type="match status" value="1"/>
</dbReference>
<dbReference type="InterPro" id="IPR047618">
    <property type="entry name" value="QOR-like"/>
</dbReference>
<dbReference type="PANTHER" id="PTHR48106:SF13">
    <property type="entry name" value="QUINONE OXIDOREDUCTASE-RELATED"/>
    <property type="match status" value="1"/>
</dbReference>
<dbReference type="Pfam" id="PF08240">
    <property type="entry name" value="ADH_N"/>
    <property type="match status" value="1"/>
</dbReference>
<organism evidence="4 5">
    <name type="scientific">Planomicrobium stackebrandtii</name>
    <dbReference type="NCBI Taxonomy" id="253160"/>
    <lineage>
        <taxon>Bacteria</taxon>
        <taxon>Bacillati</taxon>
        <taxon>Bacillota</taxon>
        <taxon>Bacilli</taxon>
        <taxon>Bacillales</taxon>
        <taxon>Caryophanaceae</taxon>
        <taxon>Planomicrobium</taxon>
    </lineage>
</organism>
<dbReference type="GO" id="GO:0003960">
    <property type="term" value="F:quinone reductase (NADPH) activity"/>
    <property type="evidence" value="ECO:0007669"/>
    <property type="project" value="UniProtKB-EC"/>
</dbReference>
<dbReference type="SMART" id="SM00829">
    <property type="entry name" value="PKS_ER"/>
    <property type="match status" value="1"/>
</dbReference>
<name>A0ABU0GRX5_9BACL</name>
<dbReference type="InterPro" id="IPR020843">
    <property type="entry name" value="ER"/>
</dbReference>
<dbReference type="EMBL" id="JAUSWB010000002">
    <property type="protein sequence ID" value="MDQ0428112.1"/>
    <property type="molecule type" value="Genomic_DNA"/>
</dbReference>
<dbReference type="RefSeq" id="WP_308786327.1">
    <property type="nucleotide sequence ID" value="NZ_JAUSWB010000002.1"/>
</dbReference>
<evidence type="ECO:0000259" key="3">
    <source>
        <dbReference type="SMART" id="SM00829"/>
    </source>
</evidence>
<protein>
    <submittedName>
        <fullName evidence="4">NADPH2:quinone reductase</fullName>
        <ecNumber evidence="4">1.6.5.5</ecNumber>
    </submittedName>
</protein>
<reference evidence="4 5" key="1">
    <citation type="submission" date="2023-07" db="EMBL/GenBank/DDBJ databases">
        <title>Genomic Encyclopedia of Type Strains, Phase IV (KMG-IV): sequencing the most valuable type-strain genomes for metagenomic binning, comparative biology and taxonomic classification.</title>
        <authorList>
            <person name="Goeker M."/>
        </authorList>
    </citation>
    <scope>NUCLEOTIDE SEQUENCE [LARGE SCALE GENOMIC DNA]</scope>
    <source>
        <strain evidence="4 5">DSM 16419</strain>
    </source>
</reference>
<dbReference type="EC" id="1.6.5.5" evidence="4"/>
<dbReference type="InterPro" id="IPR036291">
    <property type="entry name" value="NAD(P)-bd_dom_sf"/>
</dbReference>
<dbReference type="PANTHER" id="PTHR48106">
    <property type="entry name" value="QUINONE OXIDOREDUCTASE PIG3-RELATED"/>
    <property type="match status" value="1"/>
</dbReference>
<keyword evidence="1" id="KW-0521">NADP</keyword>
<dbReference type="Pfam" id="PF00107">
    <property type="entry name" value="ADH_zinc_N"/>
    <property type="match status" value="1"/>
</dbReference>
<dbReference type="Gene3D" id="3.90.180.10">
    <property type="entry name" value="Medium-chain alcohol dehydrogenases, catalytic domain"/>
    <property type="match status" value="1"/>
</dbReference>
<evidence type="ECO:0000313" key="5">
    <source>
        <dbReference type="Proteomes" id="UP001241988"/>
    </source>
</evidence>
<proteinExistence type="predicted"/>
<dbReference type="Gene3D" id="3.40.50.720">
    <property type="entry name" value="NAD(P)-binding Rossmann-like Domain"/>
    <property type="match status" value="1"/>
</dbReference>
<keyword evidence="2 4" id="KW-0560">Oxidoreductase</keyword>
<dbReference type="Proteomes" id="UP001241988">
    <property type="component" value="Unassembled WGS sequence"/>
</dbReference>
<dbReference type="InterPro" id="IPR013149">
    <property type="entry name" value="ADH-like_C"/>
</dbReference>
<dbReference type="PROSITE" id="PS01162">
    <property type="entry name" value="QOR_ZETA_CRYSTAL"/>
    <property type="match status" value="1"/>
</dbReference>
<feature type="domain" description="Enoyl reductase (ER)" evidence="3">
    <location>
        <begin position="10"/>
        <end position="326"/>
    </location>
</feature>
<evidence type="ECO:0000313" key="4">
    <source>
        <dbReference type="EMBL" id="MDQ0428112.1"/>
    </source>
</evidence>
<accession>A0ABU0GRX5</accession>
<dbReference type="InterPro" id="IPR011032">
    <property type="entry name" value="GroES-like_sf"/>
</dbReference>
<evidence type="ECO:0000256" key="2">
    <source>
        <dbReference type="ARBA" id="ARBA00023002"/>
    </source>
</evidence>
<evidence type="ECO:0000256" key="1">
    <source>
        <dbReference type="ARBA" id="ARBA00022857"/>
    </source>
</evidence>
<gene>
    <name evidence="4" type="ORF">QOZ98_000938</name>
</gene>
<dbReference type="InterPro" id="IPR013154">
    <property type="entry name" value="ADH-like_N"/>
</dbReference>
<dbReference type="InterPro" id="IPR002364">
    <property type="entry name" value="Quin_OxRdtase/zeta-crystal_CS"/>
</dbReference>
<sequence length="328" mass="34833">MKAIVVEKTGTPEVLKLQEVDKPKPGPGQVLIRVEAISVNFADIKARQGQYHGVAADAAFTPGLDCAGVVVEIGDQVNRFQPGQRVMAFPAGGSYAEFVVAPESLTYAVPDEISSETAAASLTVGITAYNVIQKMARLEQGETILIHAAAGGIGSTAIQLAKILGASKIIGTVGSDEKIDRAKSFGADEVINYRSTDFVEKVNELTAGKGVDVILDTIAGENFERSLDCLATFGRIISFGHANDGSIPGIAKTDQLHSSCRSIIGYSTGTYRKNRPEFLREGAEKITEYLLQKQLKTVISKSFALGDAADAHAHIESRTSIGKVLLIP</sequence>
<keyword evidence="5" id="KW-1185">Reference proteome</keyword>
<dbReference type="SUPFAM" id="SSF51735">
    <property type="entry name" value="NAD(P)-binding Rossmann-fold domains"/>
    <property type="match status" value="1"/>
</dbReference>
<comment type="caution">
    <text evidence="4">The sequence shown here is derived from an EMBL/GenBank/DDBJ whole genome shotgun (WGS) entry which is preliminary data.</text>
</comment>